<accession>A0A2Z6E452</accession>
<evidence type="ECO:0000313" key="3">
    <source>
        <dbReference type="Proteomes" id="UP000270530"/>
    </source>
</evidence>
<gene>
    <name evidence="2" type="ORF">ALSL_0632</name>
</gene>
<evidence type="ECO:0000256" key="1">
    <source>
        <dbReference type="SAM" id="MobiDB-lite"/>
    </source>
</evidence>
<organism evidence="2 3">
    <name type="scientific">Aerosticca soli</name>
    <dbReference type="NCBI Taxonomy" id="2010829"/>
    <lineage>
        <taxon>Bacteria</taxon>
        <taxon>Pseudomonadati</taxon>
        <taxon>Pseudomonadota</taxon>
        <taxon>Gammaproteobacteria</taxon>
        <taxon>Lysobacterales</taxon>
        <taxon>Rhodanobacteraceae</taxon>
        <taxon>Aerosticca</taxon>
    </lineage>
</organism>
<dbReference type="EMBL" id="AP018560">
    <property type="protein sequence ID" value="BBD79299.1"/>
    <property type="molecule type" value="Genomic_DNA"/>
</dbReference>
<dbReference type="AlphaFoldDB" id="A0A2Z6E452"/>
<reference evidence="3" key="2">
    <citation type="submission" date="2018-06" db="EMBL/GenBank/DDBJ databases">
        <title>Genome sequence of Rhodanobacteraceae bacterium strain Dysh456.</title>
        <authorList>
            <person name="Fukui M."/>
        </authorList>
    </citation>
    <scope>NUCLEOTIDE SEQUENCE [LARGE SCALE GENOMIC DNA]</scope>
    <source>
        <strain evidence="3">Dysh456</strain>
    </source>
</reference>
<sequence>MLAGAIPCRRHRHMRLGHNDISTHPFARRRQRPMFAH</sequence>
<evidence type="ECO:0000313" key="2">
    <source>
        <dbReference type="EMBL" id="BBD79299.1"/>
    </source>
</evidence>
<name>A0A2Z6E452_9GAMM</name>
<keyword evidence="3" id="KW-1185">Reference proteome</keyword>
<feature type="region of interest" description="Disordered" evidence="1">
    <location>
        <begin position="15"/>
        <end position="37"/>
    </location>
</feature>
<dbReference type="KEGG" id="rbd:ALSL_0632"/>
<proteinExistence type="predicted"/>
<reference evidence="3" key="1">
    <citation type="submission" date="2018-04" db="EMBL/GenBank/DDBJ databases">
        <authorList>
            <person name="Watanabe M."/>
            <person name="Kojima H."/>
        </authorList>
    </citation>
    <scope>NUCLEOTIDE SEQUENCE [LARGE SCALE GENOMIC DNA]</scope>
    <source>
        <strain evidence="3">Dysh456</strain>
    </source>
</reference>
<protein>
    <submittedName>
        <fullName evidence="2">Uncharacterized protein</fullName>
    </submittedName>
</protein>
<dbReference type="Proteomes" id="UP000270530">
    <property type="component" value="Chromosome"/>
</dbReference>
<feature type="compositionally biased region" description="Basic residues" evidence="1">
    <location>
        <begin position="26"/>
        <end position="37"/>
    </location>
</feature>